<accession>A0A7S2PJ49</accession>
<feature type="compositionally biased region" description="Low complexity" evidence="1">
    <location>
        <begin position="71"/>
        <end position="86"/>
    </location>
</feature>
<organism evidence="2">
    <name type="scientific">Leptocylindrus danicus</name>
    <dbReference type="NCBI Taxonomy" id="163516"/>
    <lineage>
        <taxon>Eukaryota</taxon>
        <taxon>Sar</taxon>
        <taxon>Stramenopiles</taxon>
        <taxon>Ochrophyta</taxon>
        <taxon>Bacillariophyta</taxon>
        <taxon>Coscinodiscophyceae</taxon>
        <taxon>Chaetocerotophycidae</taxon>
        <taxon>Leptocylindrales</taxon>
        <taxon>Leptocylindraceae</taxon>
        <taxon>Leptocylindrus</taxon>
    </lineage>
</organism>
<evidence type="ECO:0000313" key="2">
    <source>
        <dbReference type="EMBL" id="CAD9600234.1"/>
    </source>
</evidence>
<gene>
    <name evidence="2" type="ORF">LDAN0321_LOCUS16433</name>
</gene>
<feature type="region of interest" description="Disordered" evidence="1">
    <location>
        <begin position="25"/>
        <end position="94"/>
    </location>
</feature>
<name>A0A7S2PJ49_9STRA</name>
<reference evidence="2" key="1">
    <citation type="submission" date="2021-01" db="EMBL/GenBank/DDBJ databases">
        <authorList>
            <person name="Corre E."/>
            <person name="Pelletier E."/>
            <person name="Niang G."/>
            <person name="Scheremetjew M."/>
            <person name="Finn R."/>
            <person name="Kale V."/>
            <person name="Holt S."/>
            <person name="Cochrane G."/>
            <person name="Meng A."/>
            <person name="Brown T."/>
            <person name="Cohen L."/>
        </authorList>
    </citation>
    <scope>NUCLEOTIDE SEQUENCE</scope>
    <source>
        <strain evidence="2">B650</strain>
    </source>
</reference>
<sequence>MNLESTNPIDYESDKRKRKVLVDLGDNGVGFSSSQTTKLSRQPKKKIISSDVENLDPVLHSINQASQQRCSSGSSTSKKGGSSSSSADSQCNPRTDVVFARNVRGPSDRPINSSLAISLRFLYLDAFVIVPTAINGEIPARTAE</sequence>
<dbReference type="AlphaFoldDB" id="A0A7S2PJ49"/>
<feature type="compositionally biased region" description="Polar residues" evidence="1">
    <location>
        <begin position="30"/>
        <end position="40"/>
    </location>
</feature>
<feature type="compositionally biased region" description="Polar residues" evidence="1">
    <location>
        <begin position="61"/>
        <end position="70"/>
    </location>
</feature>
<evidence type="ECO:0000256" key="1">
    <source>
        <dbReference type="SAM" id="MobiDB-lite"/>
    </source>
</evidence>
<proteinExistence type="predicted"/>
<protein>
    <submittedName>
        <fullName evidence="2">Uncharacterized protein</fullName>
    </submittedName>
</protein>
<dbReference type="EMBL" id="HBGY01026547">
    <property type="protein sequence ID" value="CAD9600234.1"/>
    <property type="molecule type" value="Transcribed_RNA"/>
</dbReference>